<keyword evidence="1" id="KW-0378">Hydrolase</keyword>
<dbReference type="SUPFAM" id="SSF50156">
    <property type="entry name" value="PDZ domain-like"/>
    <property type="match status" value="1"/>
</dbReference>
<dbReference type="HOGENOM" id="CLU_328924_0_0_0"/>
<dbReference type="PANTHER" id="PTHR43156">
    <property type="entry name" value="STAGE II SPORULATION PROTEIN E-RELATED"/>
    <property type="match status" value="1"/>
</dbReference>
<dbReference type="InterPro" id="IPR036457">
    <property type="entry name" value="PPM-type-like_dom_sf"/>
</dbReference>
<reference evidence="5" key="1">
    <citation type="submission" date="2006-10" db="EMBL/GenBank/DDBJ databases">
        <title>Complete sequence of Solibacter usitatus Ellin6076.</title>
        <authorList>
            <consortium name="US DOE Joint Genome Institute"/>
            <person name="Copeland A."/>
            <person name="Lucas S."/>
            <person name="Lapidus A."/>
            <person name="Barry K."/>
            <person name="Detter J.C."/>
            <person name="Glavina del Rio T."/>
            <person name="Hammon N."/>
            <person name="Israni S."/>
            <person name="Dalin E."/>
            <person name="Tice H."/>
            <person name="Pitluck S."/>
            <person name="Thompson L.S."/>
            <person name="Brettin T."/>
            <person name="Bruce D."/>
            <person name="Han C."/>
            <person name="Tapia R."/>
            <person name="Gilna P."/>
            <person name="Schmutz J."/>
            <person name="Larimer F."/>
            <person name="Land M."/>
            <person name="Hauser L."/>
            <person name="Kyrpides N."/>
            <person name="Mikhailova N."/>
            <person name="Janssen P.H."/>
            <person name="Kuske C.R."/>
            <person name="Richardson P."/>
        </authorList>
    </citation>
    <scope>NUCLEOTIDE SEQUENCE</scope>
    <source>
        <strain evidence="5">Ellin6076</strain>
    </source>
</reference>
<evidence type="ECO:0000256" key="2">
    <source>
        <dbReference type="SAM" id="Phobius"/>
    </source>
</evidence>
<dbReference type="Pfam" id="PF07228">
    <property type="entry name" value="SpoIIE"/>
    <property type="match status" value="1"/>
</dbReference>
<dbReference type="PROSITE" id="PS51257">
    <property type="entry name" value="PROKAR_LIPOPROTEIN"/>
    <property type="match status" value="1"/>
</dbReference>
<keyword evidence="2" id="KW-1133">Transmembrane helix</keyword>
<dbReference type="Gene3D" id="3.60.40.10">
    <property type="entry name" value="PPM-type phosphatase domain"/>
    <property type="match status" value="1"/>
</dbReference>
<dbReference type="Gene3D" id="2.30.42.10">
    <property type="match status" value="1"/>
</dbReference>
<feature type="transmembrane region" description="Helical" evidence="2">
    <location>
        <begin position="214"/>
        <end position="232"/>
    </location>
</feature>
<accession>Q01S47</accession>
<dbReference type="eggNOG" id="COG2208">
    <property type="taxonomic scope" value="Bacteria"/>
</dbReference>
<proteinExistence type="predicted"/>
<evidence type="ECO:0000259" key="3">
    <source>
        <dbReference type="SMART" id="SM00065"/>
    </source>
</evidence>
<dbReference type="STRING" id="234267.Acid_6601"/>
<dbReference type="InterPro" id="IPR003018">
    <property type="entry name" value="GAF"/>
</dbReference>
<dbReference type="SUPFAM" id="SSF55781">
    <property type="entry name" value="GAF domain-like"/>
    <property type="match status" value="1"/>
</dbReference>
<gene>
    <name evidence="5" type="ordered locus">Acid_6601</name>
</gene>
<evidence type="ECO:0000259" key="4">
    <source>
        <dbReference type="SMART" id="SM00331"/>
    </source>
</evidence>
<dbReference type="InterPro" id="IPR036034">
    <property type="entry name" value="PDZ_sf"/>
</dbReference>
<dbReference type="InterPro" id="IPR001478">
    <property type="entry name" value="PDZ"/>
</dbReference>
<sequence length="829" mass="90461" precursor="true">MSRQYRLLLALFVVTIACQATFTIDVIRTLAGDYPVQPFALGAPWPTILRLSPGASEAGLRRGDHVLAIEGSAPAGESDLARAVHGKHPGGRLAVTVERDGRPLEIRAPIEPHRTWWSFALITLIFMPWLSILLGFWVAAVRPRDSRAWLVLGILVGLSQLVRPGVIDPRGWAADFGFLALVFRPLAAVAWAICMMLFGIYFPQRWEVDRRLPWAKWILIAPLALEGVYDAARDVVASSNFAAAAQWPTLLPGALNTALIMTAVGIFFMALSHKYRDPALASDDKRRLKLLYWGSTVALAPSFLLILYSLVVLHREAGESDVLAYSIMAMAIFPVTMAYVIVVGRALDVRMIVRTGMQYALARGGIKVIQAGLVITTVLLLVSMAERGHFSRPAQMTQIGLAVILVVRIRDLGERLRRWVDRRFFREAYNAEQILSELSEQVRSILNTHELLETVARKISESLHVRHIAVVLQEGGGAFRPALAAGYDLPAGYELPDGAASIAQLRLTRAPIDAITYKDLAPLDAQLVLPLASRKELLGFISLGPKKSEEPYSPGDTNLLRTVAAQTGLALENSRLSEAFAGEVAKRETLHREIEIAREVQQRLFPQSLPHVAALEYAGHCRPASGVGGDYYDFLALSSGRLGLAIGDISGKGIPAALLMASLQASVRGQSLGTGEDIAGLMTNVNQLVYDASPENRYATFFYAQFDPATRRLIYTNGGHNPPMLLRGMEVILLEIGGPPVGLFRPAGYQQAEIQLEPGDVLVCYTDGISEAENPLEDEWGEAALIAAARSCREQPAMEMITRILAAADTFAAGAAQHDDMTLVIARVI</sequence>
<keyword evidence="2" id="KW-0472">Membrane</keyword>
<feature type="domain" description="GAF" evidence="3">
    <location>
        <begin position="447"/>
        <end position="581"/>
    </location>
</feature>
<dbReference type="eggNOG" id="COG2203">
    <property type="taxonomic scope" value="Bacteria"/>
</dbReference>
<feature type="transmembrane region" description="Helical" evidence="2">
    <location>
        <begin position="364"/>
        <end position="384"/>
    </location>
</feature>
<dbReference type="SUPFAM" id="SSF81606">
    <property type="entry name" value="PP2C-like"/>
    <property type="match status" value="1"/>
</dbReference>
<dbReference type="InParanoid" id="Q01S47"/>
<feature type="transmembrane region" description="Helical" evidence="2">
    <location>
        <begin position="116"/>
        <end position="141"/>
    </location>
</feature>
<keyword evidence="2" id="KW-0812">Transmembrane</keyword>
<dbReference type="InterPro" id="IPR052016">
    <property type="entry name" value="Bact_Sigma-Reg"/>
</dbReference>
<feature type="domain" description="PPM-type phosphatase" evidence="4">
    <location>
        <begin position="612"/>
        <end position="828"/>
    </location>
</feature>
<dbReference type="Gene3D" id="3.30.450.40">
    <property type="match status" value="1"/>
</dbReference>
<feature type="transmembrane region" description="Helical" evidence="2">
    <location>
        <begin position="148"/>
        <end position="166"/>
    </location>
</feature>
<dbReference type="EMBL" id="CP000473">
    <property type="protein sequence ID" value="ABJ87523.1"/>
    <property type="molecule type" value="Genomic_DNA"/>
</dbReference>
<dbReference type="Pfam" id="PF13180">
    <property type="entry name" value="PDZ_2"/>
    <property type="match status" value="1"/>
</dbReference>
<feature type="transmembrane region" description="Helical" evidence="2">
    <location>
        <begin position="252"/>
        <end position="271"/>
    </location>
</feature>
<dbReference type="KEGG" id="sus:Acid_6601"/>
<organism evidence="5">
    <name type="scientific">Solibacter usitatus (strain Ellin6076)</name>
    <dbReference type="NCBI Taxonomy" id="234267"/>
    <lineage>
        <taxon>Bacteria</taxon>
        <taxon>Pseudomonadati</taxon>
        <taxon>Acidobacteriota</taxon>
        <taxon>Terriglobia</taxon>
        <taxon>Bryobacterales</taxon>
        <taxon>Solibacteraceae</taxon>
        <taxon>Candidatus Solibacter</taxon>
    </lineage>
</organism>
<dbReference type="Pfam" id="PF13492">
    <property type="entry name" value="GAF_3"/>
    <property type="match status" value="1"/>
</dbReference>
<dbReference type="PANTHER" id="PTHR43156:SF2">
    <property type="entry name" value="STAGE II SPORULATION PROTEIN E"/>
    <property type="match status" value="1"/>
</dbReference>
<dbReference type="InterPro" id="IPR029016">
    <property type="entry name" value="GAF-like_dom_sf"/>
</dbReference>
<feature type="transmembrane region" description="Helical" evidence="2">
    <location>
        <begin position="323"/>
        <end position="343"/>
    </location>
</feature>
<name>Q01S47_SOLUE</name>
<evidence type="ECO:0000313" key="5">
    <source>
        <dbReference type="EMBL" id="ABJ87523.1"/>
    </source>
</evidence>
<dbReference type="SMART" id="SM00331">
    <property type="entry name" value="PP2C_SIG"/>
    <property type="match status" value="1"/>
</dbReference>
<feature type="transmembrane region" description="Helical" evidence="2">
    <location>
        <begin position="178"/>
        <end position="202"/>
    </location>
</feature>
<dbReference type="SMART" id="SM00065">
    <property type="entry name" value="GAF"/>
    <property type="match status" value="1"/>
</dbReference>
<dbReference type="eggNOG" id="COG0265">
    <property type="taxonomic scope" value="Bacteria"/>
</dbReference>
<evidence type="ECO:0000256" key="1">
    <source>
        <dbReference type="ARBA" id="ARBA00022801"/>
    </source>
</evidence>
<dbReference type="AlphaFoldDB" id="Q01S47"/>
<dbReference type="GO" id="GO:0016791">
    <property type="term" value="F:phosphatase activity"/>
    <property type="evidence" value="ECO:0007669"/>
    <property type="project" value="TreeGrafter"/>
</dbReference>
<protein>
    <submittedName>
        <fullName evidence="5">Serine phosphatase</fullName>
    </submittedName>
</protein>
<feature type="transmembrane region" description="Helical" evidence="2">
    <location>
        <begin position="291"/>
        <end position="311"/>
    </location>
</feature>
<dbReference type="InterPro" id="IPR001932">
    <property type="entry name" value="PPM-type_phosphatase-like_dom"/>
</dbReference>